<dbReference type="InterPro" id="IPR036681">
    <property type="entry name" value="PgpA-like_sf"/>
</dbReference>
<name>A0ABP8MLZ5_9BACT</name>
<protein>
    <submittedName>
        <fullName evidence="3">Phosphatidylglycerophosphatase A</fullName>
    </submittedName>
</protein>
<proteinExistence type="predicted"/>
<dbReference type="CDD" id="cd06971">
    <property type="entry name" value="PgpA"/>
    <property type="match status" value="1"/>
</dbReference>
<feature type="transmembrane region" description="Helical" evidence="1">
    <location>
        <begin position="12"/>
        <end position="31"/>
    </location>
</feature>
<evidence type="ECO:0000259" key="2">
    <source>
        <dbReference type="Pfam" id="PF04608"/>
    </source>
</evidence>
<reference evidence="4" key="1">
    <citation type="journal article" date="2019" name="Int. J. Syst. Evol. Microbiol.">
        <title>The Global Catalogue of Microorganisms (GCM) 10K type strain sequencing project: providing services to taxonomists for standard genome sequencing and annotation.</title>
        <authorList>
            <consortium name="The Broad Institute Genomics Platform"/>
            <consortium name="The Broad Institute Genome Sequencing Center for Infectious Disease"/>
            <person name="Wu L."/>
            <person name="Ma J."/>
        </authorList>
    </citation>
    <scope>NUCLEOTIDE SEQUENCE [LARGE SCALE GENOMIC DNA]</scope>
    <source>
        <strain evidence="4">JCM 31921</strain>
    </source>
</reference>
<keyword evidence="1" id="KW-0812">Transmembrane</keyword>
<dbReference type="PANTHER" id="PTHR36305">
    <property type="entry name" value="PHOSPHATIDYLGLYCEROPHOSPHATASE A"/>
    <property type="match status" value="1"/>
</dbReference>
<dbReference type="RefSeq" id="WP_344823098.1">
    <property type="nucleotide sequence ID" value="NZ_BAABEZ010000004.1"/>
</dbReference>
<dbReference type="EMBL" id="BAABEZ010000004">
    <property type="protein sequence ID" value="GAA4451340.1"/>
    <property type="molecule type" value="Genomic_DNA"/>
</dbReference>
<feature type="transmembrane region" description="Helical" evidence="1">
    <location>
        <begin position="37"/>
        <end position="54"/>
    </location>
</feature>
<dbReference type="PIRSF" id="PIRSF006162">
    <property type="entry name" value="PgpA"/>
    <property type="match status" value="1"/>
</dbReference>
<keyword evidence="1" id="KW-0472">Membrane</keyword>
<sequence length="147" mass="15967">MKPIASIFGIGYIKGGGTVAAIVAALLWYFIHPVFGVQLLLLSGVTLTGVYAGNKVEADWGKDSSKVVIDEVAGMFLSLLLIPVHWITVLAALVLFRFFDIAKPLGVRRMEVFKGGWGVMADDLLAGLYANIVLQLLLQLHLFPEII</sequence>
<dbReference type="SUPFAM" id="SSF101307">
    <property type="entry name" value="YutG-like"/>
    <property type="match status" value="1"/>
</dbReference>
<evidence type="ECO:0000256" key="1">
    <source>
        <dbReference type="SAM" id="Phobius"/>
    </source>
</evidence>
<dbReference type="InterPro" id="IPR026037">
    <property type="entry name" value="PgpA"/>
</dbReference>
<feature type="domain" description="YutG/PgpA" evidence="2">
    <location>
        <begin position="4"/>
        <end position="137"/>
    </location>
</feature>
<keyword evidence="4" id="KW-1185">Reference proteome</keyword>
<organism evidence="3 4">
    <name type="scientific">Rurimicrobium arvi</name>
    <dbReference type="NCBI Taxonomy" id="2049916"/>
    <lineage>
        <taxon>Bacteria</taxon>
        <taxon>Pseudomonadati</taxon>
        <taxon>Bacteroidota</taxon>
        <taxon>Chitinophagia</taxon>
        <taxon>Chitinophagales</taxon>
        <taxon>Chitinophagaceae</taxon>
        <taxon>Rurimicrobium</taxon>
    </lineage>
</organism>
<keyword evidence="1" id="KW-1133">Transmembrane helix</keyword>
<evidence type="ECO:0000313" key="4">
    <source>
        <dbReference type="Proteomes" id="UP001501410"/>
    </source>
</evidence>
<dbReference type="Proteomes" id="UP001501410">
    <property type="component" value="Unassembled WGS sequence"/>
</dbReference>
<evidence type="ECO:0000313" key="3">
    <source>
        <dbReference type="EMBL" id="GAA4451340.1"/>
    </source>
</evidence>
<dbReference type="InterPro" id="IPR007686">
    <property type="entry name" value="YutG/PgpA"/>
</dbReference>
<accession>A0ABP8MLZ5</accession>
<dbReference type="PANTHER" id="PTHR36305:SF1">
    <property type="entry name" value="PHOSPHATIDYLGLYCEROPHOSPHATASE A"/>
    <property type="match status" value="1"/>
</dbReference>
<comment type="caution">
    <text evidence="3">The sequence shown here is derived from an EMBL/GenBank/DDBJ whole genome shotgun (WGS) entry which is preliminary data.</text>
</comment>
<feature type="transmembrane region" description="Helical" evidence="1">
    <location>
        <begin position="75"/>
        <end position="99"/>
    </location>
</feature>
<gene>
    <name evidence="3" type="ORF">GCM10023092_08850</name>
</gene>
<dbReference type="Pfam" id="PF04608">
    <property type="entry name" value="PgpA"/>
    <property type="match status" value="1"/>
</dbReference>